<evidence type="ECO:0000256" key="5">
    <source>
        <dbReference type="ARBA" id="ARBA00012180"/>
    </source>
</evidence>
<evidence type="ECO:0000256" key="11">
    <source>
        <dbReference type="ARBA" id="ARBA00022842"/>
    </source>
</evidence>
<evidence type="ECO:0000256" key="2">
    <source>
        <dbReference type="ARBA" id="ARBA00001946"/>
    </source>
</evidence>
<dbReference type="InterPro" id="IPR037056">
    <property type="entry name" value="RNase_H1_N_sf"/>
</dbReference>
<keyword evidence="9" id="KW-0255">Endonuclease</keyword>
<evidence type="ECO:0000256" key="1">
    <source>
        <dbReference type="ARBA" id="ARBA00000077"/>
    </source>
</evidence>
<evidence type="ECO:0000313" key="13">
    <source>
        <dbReference type="EMBL" id="SMB91718.1"/>
    </source>
</evidence>
<dbReference type="EMBL" id="FWWR01000012">
    <property type="protein sequence ID" value="SMB91718.1"/>
    <property type="molecule type" value="Genomic_DNA"/>
</dbReference>
<comment type="function">
    <text evidence="3">Endonuclease that specifically degrades the RNA of RNA-DNA hybrids.</text>
</comment>
<keyword evidence="10" id="KW-0378">Hydrolase</keyword>
<proteinExistence type="inferred from homology"/>
<dbReference type="Pfam" id="PF01693">
    <property type="entry name" value="Cauli_VI"/>
    <property type="match status" value="1"/>
</dbReference>
<keyword evidence="8" id="KW-0479">Metal-binding</keyword>
<dbReference type="EC" id="3.1.26.4" evidence="5"/>
<evidence type="ECO:0000256" key="7">
    <source>
        <dbReference type="ARBA" id="ARBA00022722"/>
    </source>
</evidence>
<dbReference type="InterPro" id="IPR050092">
    <property type="entry name" value="RNase_H"/>
</dbReference>
<comment type="cofactor">
    <cofactor evidence="2">
        <name>Mg(2+)</name>
        <dbReference type="ChEBI" id="CHEBI:18420"/>
    </cofactor>
</comment>
<evidence type="ECO:0000313" key="14">
    <source>
        <dbReference type="Proteomes" id="UP000192368"/>
    </source>
</evidence>
<gene>
    <name evidence="13" type="ORF">SAMN00017477_1840</name>
</gene>
<dbReference type="Pfam" id="PF00075">
    <property type="entry name" value="RNase_H"/>
    <property type="match status" value="1"/>
</dbReference>
<dbReference type="Gene3D" id="3.30.420.10">
    <property type="entry name" value="Ribonuclease H-like superfamily/Ribonuclease H"/>
    <property type="match status" value="1"/>
</dbReference>
<dbReference type="InterPro" id="IPR031845">
    <property type="entry name" value="RnlA_toxin_NRD"/>
</dbReference>
<dbReference type="InterPro" id="IPR036397">
    <property type="entry name" value="RNaseH_sf"/>
</dbReference>
<dbReference type="STRING" id="573058.SAMN00017477_1840"/>
<dbReference type="Gene3D" id="3.40.970.10">
    <property type="entry name" value="Ribonuclease H1, N-terminal domain"/>
    <property type="match status" value="1"/>
</dbReference>
<dbReference type="GO" id="GO:0003676">
    <property type="term" value="F:nucleic acid binding"/>
    <property type="evidence" value="ECO:0007669"/>
    <property type="project" value="InterPro"/>
</dbReference>
<evidence type="ECO:0000256" key="4">
    <source>
        <dbReference type="ARBA" id="ARBA00005300"/>
    </source>
</evidence>
<dbReference type="SUPFAM" id="SSF53098">
    <property type="entry name" value="Ribonuclease H-like"/>
    <property type="match status" value="1"/>
</dbReference>
<dbReference type="GO" id="GO:0043137">
    <property type="term" value="P:DNA replication, removal of RNA primer"/>
    <property type="evidence" value="ECO:0007669"/>
    <property type="project" value="TreeGrafter"/>
</dbReference>
<dbReference type="RefSeq" id="WP_060802636.1">
    <property type="nucleotide sequence ID" value="NZ_FWWR01000012.1"/>
</dbReference>
<dbReference type="Proteomes" id="UP000192368">
    <property type="component" value="Unassembled WGS sequence"/>
</dbReference>
<keyword evidence="11" id="KW-0460">Magnesium</keyword>
<dbReference type="SUPFAM" id="SSF55658">
    <property type="entry name" value="L9 N-domain-like"/>
    <property type="match status" value="1"/>
</dbReference>
<evidence type="ECO:0000256" key="10">
    <source>
        <dbReference type="ARBA" id="ARBA00022801"/>
    </source>
</evidence>
<dbReference type="Gene3D" id="6.10.250.2650">
    <property type="match status" value="1"/>
</dbReference>
<evidence type="ECO:0000256" key="9">
    <source>
        <dbReference type="ARBA" id="ARBA00022759"/>
    </source>
</evidence>
<organism evidence="13 14">
    <name type="scientific">Peptoniphilus asaccharolyticus DSM 20463</name>
    <dbReference type="NCBI Taxonomy" id="573058"/>
    <lineage>
        <taxon>Bacteria</taxon>
        <taxon>Bacillati</taxon>
        <taxon>Bacillota</taxon>
        <taxon>Tissierellia</taxon>
        <taxon>Tissierellales</taxon>
        <taxon>Peptoniphilaceae</taxon>
        <taxon>Peptoniphilus</taxon>
    </lineage>
</organism>
<reference evidence="14" key="1">
    <citation type="submission" date="2017-04" db="EMBL/GenBank/DDBJ databases">
        <authorList>
            <person name="Varghese N."/>
            <person name="Submissions S."/>
        </authorList>
    </citation>
    <scope>NUCLEOTIDE SEQUENCE [LARGE SCALE GENOMIC DNA]</scope>
    <source>
        <strain evidence="14">DSM 20463</strain>
    </source>
</reference>
<dbReference type="InterPro" id="IPR002156">
    <property type="entry name" value="RNaseH_domain"/>
</dbReference>
<evidence type="ECO:0000256" key="3">
    <source>
        <dbReference type="ARBA" id="ARBA00004065"/>
    </source>
</evidence>
<dbReference type="InterPro" id="IPR009027">
    <property type="entry name" value="Ribosomal_bL9/RNase_H1_N"/>
</dbReference>
<protein>
    <recommendedName>
        <fullName evidence="6">Ribonuclease H</fullName>
        <ecNumber evidence="5">3.1.26.4</ecNumber>
    </recommendedName>
</protein>
<evidence type="ECO:0000256" key="6">
    <source>
        <dbReference type="ARBA" id="ARBA00017721"/>
    </source>
</evidence>
<name>A0A1W1VEC0_PEPAS</name>
<dbReference type="OrthoDB" id="9811552at2"/>
<sequence length="494" mass="57269">MVKKKFYAVKVGKTPGIYGTWSETEEQVKGFPGAVYKSFSTEEDAIRYISCEDIKEIKSVSDETSAINKKIEQEIKNLRDREVIAFVDGSHSLDADGKEKYSFGVLLLTNESEDSLYKAFIDKTYMDSRNIAGEIEGVKQAILWAIESNKQRIKIFYDYEGIEKWATKEWKAKVNVSQEYSKFFDEKSKLINVEFEHVKAHSGVVYNEKADELAKRALLSQGYKTYNDGSIYFIGFQKQDWRNMVKSLNDEISEEDINYHIDIDESNPKDYLDKLLLTFDGQRVIINCYKGNKSYVQGKQSILFQKIVSSAIEKLPTDNAVIEVLNTYHALTVEEYEVENAFSAILPNFPINDKDTKLRNTLLSAVFNTLITGYMPDYTCLVTPLFRAMEFYLHRILSDKLGQDTTTLKGKNKFSYFSFNNLTNKYEYNSSMGNLNNNQIDYLNELYNRYNQMRHPYAHWAENSMDTQVITDIKTAHELILEGLQFINKYYIIF</sequence>
<dbReference type="GO" id="GO:0004523">
    <property type="term" value="F:RNA-DNA hybrid ribonuclease activity"/>
    <property type="evidence" value="ECO:0007669"/>
    <property type="project" value="UniProtKB-EC"/>
</dbReference>
<dbReference type="PANTHER" id="PTHR10642:SF26">
    <property type="entry name" value="RIBONUCLEASE H1"/>
    <property type="match status" value="1"/>
</dbReference>
<dbReference type="Pfam" id="PF19034">
    <property type="entry name" value="RnlA-toxin_DBD"/>
    <property type="match status" value="1"/>
</dbReference>
<dbReference type="InterPro" id="IPR012337">
    <property type="entry name" value="RNaseH-like_sf"/>
</dbReference>
<dbReference type="InterPro" id="IPR011320">
    <property type="entry name" value="RNase_H1_N"/>
</dbReference>
<dbReference type="GO" id="GO:0046872">
    <property type="term" value="F:metal ion binding"/>
    <property type="evidence" value="ECO:0007669"/>
    <property type="project" value="UniProtKB-KW"/>
</dbReference>
<dbReference type="CDD" id="cd09277">
    <property type="entry name" value="RNase_HI_bacteria_like"/>
    <property type="match status" value="1"/>
</dbReference>
<dbReference type="AlphaFoldDB" id="A0A1W1VEC0"/>
<comment type="catalytic activity">
    <reaction evidence="1">
        <text>Endonucleolytic cleavage to 5'-phosphomonoester.</text>
        <dbReference type="EC" id="3.1.26.4"/>
    </reaction>
</comment>
<accession>A0A1W1VEC0</accession>
<feature type="domain" description="RNase H type-1" evidence="12">
    <location>
        <begin position="79"/>
        <end position="219"/>
    </location>
</feature>
<dbReference type="PROSITE" id="PS50879">
    <property type="entry name" value="RNASE_H_1"/>
    <property type="match status" value="1"/>
</dbReference>
<evidence type="ECO:0000259" key="12">
    <source>
        <dbReference type="PROSITE" id="PS50879"/>
    </source>
</evidence>
<comment type="similarity">
    <text evidence="4">Belongs to the RNase H family.</text>
</comment>
<dbReference type="FunFam" id="3.40.970.10:FF:000002">
    <property type="entry name" value="Ribonuclease H"/>
    <property type="match status" value="1"/>
</dbReference>
<keyword evidence="7" id="KW-0540">Nuclease</keyword>
<keyword evidence="14" id="KW-1185">Reference proteome</keyword>
<evidence type="ECO:0000256" key="8">
    <source>
        <dbReference type="ARBA" id="ARBA00022723"/>
    </source>
</evidence>
<dbReference type="InterPro" id="IPR043994">
    <property type="entry name" value="RnlA/LsoA-toxin_DBD"/>
</dbReference>
<dbReference type="Pfam" id="PF15935">
    <property type="entry name" value="RnlA_toxin"/>
    <property type="match status" value="1"/>
</dbReference>
<dbReference type="PANTHER" id="PTHR10642">
    <property type="entry name" value="RIBONUCLEASE H1"/>
    <property type="match status" value="1"/>
</dbReference>